<dbReference type="Pfam" id="PF13180">
    <property type="entry name" value="PDZ_2"/>
    <property type="match status" value="1"/>
</dbReference>
<name>A0A4R1MYH3_9FIRM</name>
<proteinExistence type="predicted"/>
<feature type="domain" description="Peptidase S55" evidence="1">
    <location>
        <begin position="203"/>
        <end position="432"/>
    </location>
</feature>
<dbReference type="OrthoDB" id="9765242at2"/>
<reference evidence="2 3" key="1">
    <citation type="submission" date="2019-03" db="EMBL/GenBank/DDBJ databases">
        <title>Genomic Encyclopedia of Type Strains, Phase IV (KMG-IV): sequencing the most valuable type-strain genomes for metagenomic binning, comparative biology and taxonomic classification.</title>
        <authorList>
            <person name="Goeker M."/>
        </authorList>
    </citation>
    <scope>NUCLEOTIDE SEQUENCE [LARGE SCALE GENOMIC DNA]</scope>
    <source>
        <strain evidence="2 3">DSM 24176</strain>
    </source>
</reference>
<dbReference type="RefSeq" id="WP_132280755.1">
    <property type="nucleotide sequence ID" value="NZ_SMGQ01000011.1"/>
</dbReference>
<dbReference type="InterPro" id="IPR008763">
    <property type="entry name" value="Peptidase_S55"/>
</dbReference>
<evidence type="ECO:0000313" key="3">
    <source>
        <dbReference type="Proteomes" id="UP000294545"/>
    </source>
</evidence>
<evidence type="ECO:0000313" key="2">
    <source>
        <dbReference type="EMBL" id="TCK98348.1"/>
    </source>
</evidence>
<dbReference type="NCBIfam" id="TIGR02860">
    <property type="entry name" value="spore_IV_B"/>
    <property type="match status" value="1"/>
</dbReference>
<dbReference type="Gene3D" id="2.30.42.10">
    <property type="match status" value="1"/>
</dbReference>
<dbReference type="EMBL" id="SMGQ01000011">
    <property type="protein sequence ID" value="TCK98348.1"/>
    <property type="molecule type" value="Genomic_DNA"/>
</dbReference>
<keyword evidence="3" id="KW-1185">Reference proteome</keyword>
<dbReference type="InterPro" id="IPR014219">
    <property type="entry name" value="SpoIVB"/>
</dbReference>
<protein>
    <submittedName>
        <fullName evidence="2">Stage IV sporulation protein B</fullName>
    </submittedName>
</protein>
<gene>
    <name evidence="2" type="ORF">EDC19_0768</name>
</gene>
<dbReference type="InterPro" id="IPR001478">
    <property type="entry name" value="PDZ"/>
</dbReference>
<dbReference type="Pfam" id="PF05580">
    <property type="entry name" value="Peptidase_S55"/>
    <property type="match status" value="1"/>
</dbReference>
<dbReference type="PROSITE" id="PS51494">
    <property type="entry name" value="SPOIVB"/>
    <property type="match status" value="1"/>
</dbReference>
<comment type="caution">
    <text evidence="2">The sequence shown here is derived from an EMBL/GenBank/DDBJ whole genome shotgun (WGS) entry which is preliminary data.</text>
</comment>
<dbReference type="Proteomes" id="UP000294545">
    <property type="component" value="Unassembled WGS sequence"/>
</dbReference>
<dbReference type="AlphaFoldDB" id="A0A4R1MYH3"/>
<accession>A0A4R1MYH3</accession>
<dbReference type="InterPro" id="IPR036034">
    <property type="entry name" value="PDZ_sf"/>
</dbReference>
<sequence>MKDRKKVYRRCLILATIFSLIFTIIYSSNQYINLYIPDEIKLMEGRIENFDFNINMPLEAKITSEKQGVVSVNESNVPQDQINISLNESFTIQSNEVNEMTANVKLFGIIPIKEVKVDVIPQTEIIPAGLTVGVIVSTEGVMVLGTGEVKGDDGISYEPATGILKSGDYITKADNNTIQSKEELVEYINEKGDGEINFTIKRDGQEQNVNITPIESNGSYKLGIWVRDDTQGIGTVTYVDPISKTFGALGHGITDADTKQLINILEGDLLETKITSITKGQKGFPGEISGMIINDSKNKLGTVSKNTEYGIFGDVEETIYNYIEKEPLAIGLKHEVEVGPAIIKSCVDDTIREYQIEITKVFLGNNDVNKGMIIEVVDENLIDKTNGIVQGMSGSPIVQNDKIIGAVTHVFVQDSTKGYGTFIENMLNASNQ</sequence>
<organism evidence="2 3">
    <name type="scientific">Natranaerovirga hydrolytica</name>
    <dbReference type="NCBI Taxonomy" id="680378"/>
    <lineage>
        <taxon>Bacteria</taxon>
        <taxon>Bacillati</taxon>
        <taxon>Bacillota</taxon>
        <taxon>Clostridia</taxon>
        <taxon>Lachnospirales</taxon>
        <taxon>Natranaerovirgaceae</taxon>
        <taxon>Natranaerovirga</taxon>
    </lineage>
</organism>
<evidence type="ECO:0000259" key="1">
    <source>
        <dbReference type="PROSITE" id="PS51494"/>
    </source>
</evidence>
<dbReference type="SUPFAM" id="SSF50156">
    <property type="entry name" value="PDZ domain-like"/>
    <property type="match status" value="1"/>
</dbReference>